<dbReference type="Proteomes" id="UP001158045">
    <property type="component" value="Unassembled WGS sequence"/>
</dbReference>
<organism evidence="2 3">
    <name type="scientific">Fusibacter bizertensis</name>
    <dbReference type="NCBI Taxonomy" id="1488331"/>
    <lineage>
        <taxon>Bacteria</taxon>
        <taxon>Bacillati</taxon>
        <taxon>Bacillota</taxon>
        <taxon>Clostridia</taxon>
        <taxon>Eubacteriales</taxon>
        <taxon>Eubacteriales Family XII. Incertae Sedis</taxon>
        <taxon>Fusibacter</taxon>
    </lineage>
</organism>
<evidence type="ECO:0000313" key="2">
    <source>
        <dbReference type="EMBL" id="MDH8678383.1"/>
    </source>
</evidence>
<feature type="domain" description="GerMN" evidence="1">
    <location>
        <begin position="73"/>
        <end position="161"/>
    </location>
</feature>
<name>A0ABT6ND89_9FIRM</name>
<dbReference type="InterPro" id="IPR019606">
    <property type="entry name" value="GerMN"/>
</dbReference>
<sequence length="287" mass="33512">MKFPVSIMLLLIIIASIGLIAINTEISYDSLNPNQYVSPEDGAIKIRSNLYFVYDHALRKESRSITIEDQNYDQSIILNLSYGASNSYFKSIYDKGVSISSIDLIKDTCYVNINKTNQFDKLLVDEDFPLYIWSIVNSLTEISQIKNVQILVDGKQFNYPVNGFNLKSPLTMDESLIYNKIPTAADIVLEFVENINSRRFDLAYNLLSETSLKTYNYSRFISYANAFIDTHKEFHRDTFYTRIYNDYEEVFIKFTKQYETDGFMLNTYDNWRVIKEENAYRINLSDE</sequence>
<comment type="caution">
    <text evidence="2">The sequence shown here is derived from an EMBL/GenBank/DDBJ whole genome shotgun (WGS) entry which is preliminary data.</text>
</comment>
<dbReference type="EMBL" id="JARYZI010000005">
    <property type="protein sequence ID" value="MDH8678383.1"/>
    <property type="molecule type" value="Genomic_DNA"/>
</dbReference>
<gene>
    <name evidence="2" type="ORF">QE109_09510</name>
</gene>
<evidence type="ECO:0000259" key="1">
    <source>
        <dbReference type="SMART" id="SM00909"/>
    </source>
</evidence>
<dbReference type="SMART" id="SM00909">
    <property type="entry name" value="Germane"/>
    <property type="match status" value="1"/>
</dbReference>
<proteinExistence type="predicted"/>
<accession>A0ABT6ND89</accession>
<dbReference type="RefSeq" id="WP_281094226.1">
    <property type="nucleotide sequence ID" value="NZ_JARYZI010000005.1"/>
</dbReference>
<reference evidence="2 3" key="1">
    <citation type="submission" date="2023-04" db="EMBL/GenBank/DDBJ databases">
        <title>Fusibacter bizertensis strain WBS, isolated from littoral bottom sediments of the Arctic seas - biochemical and genomic analysis.</title>
        <authorList>
            <person name="Brioukhanov A.L."/>
        </authorList>
    </citation>
    <scope>NUCLEOTIDE SEQUENCE [LARGE SCALE GENOMIC DNA]</scope>
    <source>
        <strain evidence="2 3">WBS</strain>
    </source>
</reference>
<evidence type="ECO:0000313" key="3">
    <source>
        <dbReference type="Proteomes" id="UP001158045"/>
    </source>
</evidence>
<protein>
    <submittedName>
        <fullName evidence="2">GerMN domain-containing protein</fullName>
    </submittedName>
</protein>
<dbReference type="Pfam" id="PF10646">
    <property type="entry name" value="Germane"/>
    <property type="match status" value="1"/>
</dbReference>
<keyword evidence="3" id="KW-1185">Reference proteome</keyword>